<dbReference type="InterPro" id="IPR059000">
    <property type="entry name" value="ATPase_P-type_domA"/>
</dbReference>
<sequence length="1342" mass="147247">MSIEFRLCISLLQDVPKNLLKYLNNIQRTRWQQKKNTDTLNSQTHPHQKHKINQKQPTKSLIRVTTDQLNSLIDPKSIKTLADLGGPRKLTELLQTDLDKGLNNLQETLPNRRTTFGLNVLPEKSTKSIFELIWAALQDKVLIILIIAAIISLALGLYTTFGTPPKSYTDSNGRTITEPQVDWVEGVAILVAVAIVTLVGSVNDYQKELQFKKLNAKKEDRSIKVIRQGQEQILQIGEILVGDILLINAGDLLPADGIFLEGYEVKCDESSVTGESDLIKKVNYDQALQLAISKSGSTDGTLNQEVVLGKSDCFMVSGSKVVEGYGRYLVTAVGPNSFYGKIMISLQGDTESTPLQTKLNSLAELIAKLGATAGLILFVALMIRFFVQLKTQADRTASEKAQSFIQVLIISVTVVVVAVPEGLPLAVTLALAFATRRMTQMNLLVRVLSSCEIMANATVVCTDKTGTLTQNKMTIVAGSIGVHCKFAADLEQNERRVNVDEKTPDPLVSSFTESAQNGNPQISITDESLSPTQTANQNLRLDFSVDQAKIQQHLTPALINLFNESIAINSTAFEAKTGGGELEFIGSKTETALLSFAKEQGWSDYHQVRQGAEIVQMIPFSSSRKAMGVVVKLPGTGGYRLYLKGASEVLTKLTSHYVCVEGPSSSASEAEASKSDGGDVTSAPFDLDTRENVSRTIMFYANQSLRTIALCYRDFESWPPNMLAPGKDRTDQTSQDGEISFDELINGQGLTLLAVVAIEDPLRPGVTEAVANCARAGVAVKMVTGDNIITAKSIALQCGIYTPGGIIMEGPIFRQLSKQEMLEVVPRLQVLARSSPEDKKRLVDYLKFIGETCAVTGDGTNDGPALKAAHVGFSMGISGTEVAKEASDIILMDDNFSSIVSAIMWGRCVNDSVKKFLQFQLSVNITAVLITFITSIASDSETSILTAVQLLWVNLIMDTFAALALATDPATRESLKRKPDHKSANLINLDMWKMIIGQSIYQLIVILILNFAGKEILGLDKPSDEATKIQFDNEHKTLVFNAFVFCQIFNQLNARVLDRSFNIFQGILKNYYFIVIFLIMLGGQILIVEVGGAAFQVTPIGVRDWLISVIIGLISLPLGALIKLIPTQPIGKVVYGWGWLRDPSKLELEIVDLGKEYQDDDRSDHQNDPNKWNPAIDQVRDNLALFSQIRGSFFPSLPFFWVGYPLTHLSKSVFSQLCETIAKVFDERERYTHGALMTMVPTLVVTSIGAGWQPQRNTDVSLADPASGNPTASTTRLWCDQVEVHPDTDVDDPVYVKMGANRHKPKVNPPDSPVSTRQIRYENDENTKTPYVSIPPMGLTTG</sequence>
<dbReference type="InterPro" id="IPR044492">
    <property type="entry name" value="P_typ_ATPase_HD_dom"/>
</dbReference>
<dbReference type="PROSITE" id="PS00154">
    <property type="entry name" value="ATPASE_E1_E2"/>
    <property type="match status" value="1"/>
</dbReference>
<dbReference type="Pfam" id="PF00689">
    <property type="entry name" value="Cation_ATPase_C"/>
    <property type="match status" value="1"/>
</dbReference>
<keyword evidence="3" id="KW-0926">Vacuole</keyword>
<gene>
    <name evidence="20" type="ORF">PSHT_09080</name>
</gene>
<dbReference type="VEuPathDB" id="FungiDB:PSHT_09080"/>
<feature type="transmembrane region" description="Helical" evidence="17">
    <location>
        <begin position="991"/>
        <end position="1012"/>
    </location>
</feature>
<reference evidence="20 21" key="1">
    <citation type="submission" date="2017-12" db="EMBL/GenBank/DDBJ databases">
        <title>Gene loss provides genomic basis for host adaptation in cereal stripe rust fungi.</title>
        <authorList>
            <person name="Xia C."/>
        </authorList>
    </citation>
    <scope>NUCLEOTIDE SEQUENCE [LARGE SCALE GENOMIC DNA]</scope>
    <source>
        <strain evidence="20 21">93TX-2</strain>
    </source>
</reference>
<feature type="region of interest" description="Disordered" evidence="18">
    <location>
        <begin position="34"/>
        <end position="57"/>
    </location>
</feature>
<evidence type="ECO:0000256" key="11">
    <source>
        <dbReference type="ARBA" id="ARBA00022967"/>
    </source>
</evidence>
<feature type="transmembrane region" description="Helical" evidence="17">
    <location>
        <begin position="183"/>
        <end position="203"/>
    </location>
</feature>
<evidence type="ECO:0000256" key="4">
    <source>
        <dbReference type="ARBA" id="ARBA00022568"/>
    </source>
</evidence>
<evidence type="ECO:0000256" key="6">
    <source>
        <dbReference type="ARBA" id="ARBA00022723"/>
    </source>
</evidence>
<dbReference type="InterPro" id="IPR023298">
    <property type="entry name" value="ATPase_P-typ_TM_dom_sf"/>
</dbReference>
<feature type="domain" description="Cation-transporting P-type ATPase N-terminal" evidence="19">
    <location>
        <begin position="86"/>
        <end position="157"/>
    </location>
</feature>
<keyword evidence="11" id="KW-1278">Translocase</keyword>
<protein>
    <recommendedName>
        <fullName evidence="17">Calcium-transporting ATPase</fullName>
        <ecNumber evidence="17">7.2.2.10</ecNumber>
    </recommendedName>
</protein>
<dbReference type="InterPro" id="IPR023299">
    <property type="entry name" value="ATPase_P-typ_cyto_dom_N"/>
</dbReference>
<comment type="function">
    <text evidence="17">Catalyzes the hydrolysis of ATP coupled with the transport of calcium.</text>
</comment>
<dbReference type="EC" id="7.2.2.10" evidence="17"/>
<evidence type="ECO:0000259" key="19">
    <source>
        <dbReference type="SMART" id="SM00831"/>
    </source>
</evidence>
<dbReference type="GO" id="GO:0046872">
    <property type="term" value="F:metal ion binding"/>
    <property type="evidence" value="ECO:0007669"/>
    <property type="project" value="UniProtKB-KW"/>
</dbReference>
<dbReference type="SMART" id="SM00831">
    <property type="entry name" value="Cation_ATPase_N"/>
    <property type="match status" value="1"/>
</dbReference>
<evidence type="ECO:0000256" key="18">
    <source>
        <dbReference type="SAM" id="MobiDB-lite"/>
    </source>
</evidence>
<feature type="region of interest" description="Disordered" evidence="18">
    <location>
        <begin position="496"/>
        <end position="529"/>
    </location>
</feature>
<comment type="subcellular location">
    <subcellularLocation>
        <location evidence="17">Membrane</location>
        <topology evidence="17">Multi-pass membrane protein</topology>
    </subcellularLocation>
    <subcellularLocation>
        <location evidence="1">Vacuole membrane</location>
        <topology evidence="1">Multi-pass membrane protein</topology>
    </subcellularLocation>
</comment>
<dbReference type="InterPro" id="IPR036412">
    <property type="entry name" value="HAD-like_sf"/>
</dbReference>
<keyword evidence="6" id="KW-0479">Metal-binding</keyword>
<evidence type="ECO:0000256" key="14">
    <source>
        <dbReference type="ARBA" id="ARBA00023136"/>
    </source>
</evidence>
<dbReference type="SUPFAM" id="SSF81653">
    <property type="entry name" value="Calcium ATPase, transduction domain A"/>
    <property type="match status" value="1"/>
</dbReference>
<evidence type="ECO:0000256" key="12">
    <source>
        <dbReference type="ARBA" id="ARBA00022989"/>
    </source>
</evidence>
<evidence type="ECO:0000256" key="7">
    <source>
        <dbReference type="ARBA" id="ARBA00022741"/>
    </source>
</evidence>
<dbReference type="EMBL" id="PKSM01000126">
    <property type="protein sequence ID" value="POW09604.1"/>
    <property type="molecule type" value="Genomic_DNA"/>
</dbReference>
<dbReference type="VEuPathDB" id="FungiDB:PSTT_08903"/>
<keyword evidence="12 17" id="KW-1133">Transmembrane helix</keyword>
<dbReference type="SFLD" id="SFLDS00003">
    <property type="entry name" value="Haloacid_Dehalogenase"/>
    <property type="match status" value="1"/>
</dbReference>
<keyword evidence="21" id="KW-1185">Reference proteome</keyword>
<keyword evidence="5 17" id="KW-0812">Transmembrane</keyword>
<dbReference type="PANTHER" id="PTHR24093">
    <property type="entry name" value="CATION TRANSPORTING ATPASE"/>
    <property type="match status" value="1"/>
</dbReference>
<dbReference type="PRINTS" id="PR00119">
    <property type="entry name" value="CATATPASE"/>
</dbReference>
<evidence type="ECO:0000313" key="20">
    <source>
        <dbReference type="EMBL" id="POW09604.1"/>
    </source>
</evidence>
<evidence type="ECO:0000256" key="9">
    <source>
        <dbReference type="ARBA" id="ARBA00022840"/>
    </source>
</evidence>
<evidence type="ECO:0000313" key="21">
    <source>
        <dbReference type="Proteomes" id="UP000238274"/>
    </source>
</evidence>
<dbReference type="SUPFAM" id="SSF81665">
    <property type="entry name" value="Calcium ATPase, transmembrane domain M"/>
    <property type="match status" value="1"/>
</dbReference>
<dbReference type="NCBIfam" id="TIGR01494">
    <property type="entry name" value="ATPase_P-type"/>
    <property type="match status" value="1"/>
</dbReference>
<dbReference type="Pfam" id="PF00690">
    <property type="entry name" value="Cation_ATPase_N"/>
    <property type="match status" value="1"/>
</dbReference>
<dbReference type="GO" id="GO:0006874">
    <property type="term" value="P:intracellular calcium ion homeostasis"/>
    <property type="evidence" value="ECO:0007669"/>
    <property type="project" value="TreeGrafter"/>
</dbReference>
<feature type="transmembrane region" description="Helical" evidence="17">
    <location>
        <begin position="950"/>
        <end position="970"/>
    </location>
</feature>
<organism evidence="20 21">
    <name type="scientific">Puccinia striiformis</name>
    <dbReference type="NCBI Taxonomy" id="27350"/>
    <lineage>
        <taxon>Eukaryota</taxon>
        <taxon>Fungi</taxon>
        <taxon>Dikarya</taxon>
        <taxon>Basidiomycota</taxon>
        <taxon>Pucciniomycotina</taxon>
        <taxon>Pucciniomycetes</taxon>
        <taxon>Pucciniales</taxon>
        <taxon>Pucciniaceae</taxon>
        <taxon>Puccinia</taxon>
    </lineage>
</organism>
<feature type="transmembrane region" description="Helical" evidence="17">
    <location>
        <begin position="921"/>
        <end position="938"/>
    </location>
</feature>
<feature type="transmembrane region" description="Helical" evidence="17">
    <location>
        <begin position="1105"/>
        <end position="1125"/>
    </location>
</feature>
<dbReference type="SUPFAM" id="SSF81660">
    <property type="entry name" value="Metal cation-transporting ATPase, ATP-binding domain N"/>
    <property type="match status" value="1"/>
</dbReference>
<feature type="transmembrane region" description="Helical" evidence="17">
    <location>
        <begin position="365"/>
        <end position="387"/>
    </location>
</feature>
<keyword evidence="8 17" id="KW-0106">Calcium</keyword>
<reference evidence="21" key="3">
    <citation type="journal article" date="2018" name="Mol. Plant Microbe Interact.">
        <title>Genome sequence resources for the wheat stripe rust pathogen (Puccinia striiformis f. sp. tritici) and the barley stripe rust pathogen (Puccinia striiformis f. sp. hordei).</title>
        <authorList>
            <person name="Xia C."/>
            <person name="Wang M."/>
            <person name="Yin C."/>
            <person name="Cornejo O.E."/>
            <person name="Hulbert S.H."/>
            <person name="Chen X."/>
        </authorList>
    </citation>
    <scope>NUCLEOTIDE SEQUENCE [LARGE SCALE GENOMIC DNA]</scope>
    <source>
        <strain evidence="21">93TX-2</strain>
    </source>
</reference>
<dbReference type="Gene3D" id="2.70.150.10">
    <property type="entry name" value="Calcium-transporting ATPase, cytoplasmic transduction domain A"/>
    <property type="match status" value="1"/>
</dbReference>
<dbReference type="GO" id="GO:0005886">
    <property type="term" value="C:plasma membrane"/>
    <property type="evidence" value="ECO:0007669"/>
    <property type="project" value="TreeGrafter"/>
</dbReference>
<evidence type="ECO:0000256" key="17">
    <source>
        <dbReference type="RuleBase" id="RU361146"/>
    </source>
</evidence>
<comment type="catalytic activity">
    <reaction evidence="16 17">
        <text>Ca(2+)(in) + ATP + H2O = Ca(2+)(out) + ADP + phosphate + H(+)</text>
        <dbReference type="Rhea" id="RHEA:18105"/>
        <dbReference type="ChEBI" id="CHEBI:15377"/>
        <dbReference type="ChEBI" id="CHEBI:15378"/>
        <dbReference type="ChEBI" id="CHEBI:29108"/>
        <dbReference type="ChEBI" id="CHEBI:30616"/>
        <dbReference type="ChEBI" id="CHEBI:43474"/>
        <dbReference type="ChEBI" id="CHEBI:456216"/>
        <dbReference type="EC" id="7.2.2.10"/>
    </reaction>
</comment>
<keyword evidence="10" id="KW-0460">Magnesium</keyword>
<keyword evidence="7 17" id="KW-0547">Nucleotide-binding</keyword>
<dbReference type="GO" id="GO:0005774">
    <property type="term" value="C:vacuolar membrane"/>
    <property type="evidence" value="ECO:0007669"/>
    <property type="project" value="UniProtKB-SubCell"/>
</dbReference>
<feature type="region of interest" description="Disordered" evidence="18">
    <location>
        <begin position="1322"/>
        <end position="1342"/>
    </location>
</feature>
<feature type="transmembrane region" description="Helical" evidence="17">
    <location>
        <begin position="1071"/>
        <end position="1093"/>
    </location>
</feature>
<dbReference type="SUPFAM" id="SSF56784">
    <property type="entry name" value="HAD-like"/>
    <property type="match status" value="1"/>
</dbReference>
<dbReference type="InterPro" id="IPR006408">
    <property type="entry name" value="P-type_ATPase_IIB"/>
</dbReference>
<dbReference type="FunFam" id="2.70.150.10:FF:000028">
    <property type="entry name" value="Calcium-transporting ATPase"/>
    <property type="match status" value="1"/>
</dbReference>
<accession>A0A2S4VJ70</accession>
<evidence type="ECO:0000256" key="15">
    <source>
        <dbReference type="ARBA" id="ARBA00038148"/>
    </source>
</evidence>
<evidence type="ECO:0000256" key="2">
    <source>
        <dbReference type="ARBA" id="ARBA00022448"/>
    </source>
</evidence>
<dbReference type="GO" id="GO:0016887">
    <property type="term" value="F:ATP hydrolysis activity"/>
    <property type="evidence" value="ECO:0007669"/>
    <property type="project" value="InterPro"/>
</dbReference>
<evidence type="ECO:0000256" key="5">
    <source>
        <dbReference type="ARBA" id="ARBA00022692"/>
    </source>
</evidence>
<keyword evidence="2 17" id="KW-0813">Transport</keyword>
<keyword evidence="4 17" id="KW-0109">Calcium transport</keyword>
<evidence type="ECO:0000256" key="1">
    <source>
        <dbReference type="ARBA" id="ARBA00004128"/>
    </source>
</evidence>
<dbReference type="PANTHER" id="PTHR24093:SF369">
    <property type="entry name" value="CALCIUM-TRANSPORTING ATPASE"/>
    <property type="match status" value="1"/>
</dbReference>
<comment type="caution">
    <text evidence="20">The sequence shown here is derived from an EMBL/GenBank/DDBJ whole genome shotgun (WGS) entry which is preliminary data.</text>
</comment>
<dbReference type="InterPro" id="IPR008250">
    <property type="entry name" value="ATPase_P-typ_transduc_dom_A_sf"/>
</dbReference>
<dbReference type="NCBIfam" id="TIGR01517">
    <property type="entry name" value="ATPase-IIB_Ca"/>
    <property type="match status" value="1"/>
</dbReference>
<dbReference type="SFLD" id="SFLDF00027">
    <property type="entry name" value="p-type_atpase"/>
    <property type="match status" value="1"/>
</dbReference>
<feature type="compositionally biased region" description="Polar residues" evidence="18">
    <location>
        <begin position="509"/>
        <end position="529"/>
    </location>
</feature>
<dbReference type="InterPro" id="IPR023214">
    <property type="entry name" value="HAD_sf"/>
</dbReference>
<dbReference type="InterPro" id="IPR004014">
    <property type="entry name" value="ATPase_P-typ_cation-transptr_N"/>
</dbReference>
<comment type="similarity">
    <text evidence="15 17">Belongs to the cation transport ATPase (P-type) (TC 3.A.3) family.</text>
</comment>
<evidence type="ECO:0000256" key="3">
    <source>
        <dbReference type="ARBA" id="ARBA00022554"/>
    </source>
</evidence>
<evidence type="ECO:0000256" key="8">
    <source>
        <dbReference type="ARBA" id="ARBA00022837"/>
    </source>
</evidence>
<feature type="region of interest" description="Disordered" evidence="18">
    <location>
        <begin position="666"/>
        <end position="686"/>
    </location>
</feature>
<keyword evidence="13 17" id="KW-0406">Ion transport</keyword>
<dbReference type="FunFam" id="1.20.1110.10:FF:000039">
    <property type="entry name" value="Calcium-transporting ATPase"/>
    <property type="match status" value="1"/>
</dbReference>
<evidence type="ECO:0000256" key="16">
    <source>
        <dbReference type="ARBA" id="ARBA00048694"/>
    </source>
</evidence>
<dbReference type="Proteomes" id="UP000238274">
    <property type="component" value="Unassembled WGS sequence"/>
</dbReference>
<dbReference type="InterPro" id="IPR018303">
    <property type="entry name" value="ATPase_P-typ_P_site"/>
</dbReference>
<keyword evidence="14 17" id="KW-0472">Membrane</keyword>
<keyword evidence="9 17" id="KW-0067">ATP-binding</keyword>
<dbReference type="FunFam" id="1.20.1110.10:FF:000002">
    <property type="entry name" value="Calcium-transporting ATPase"/>
    <property type="match status" value="1"/>
</dbReference>
<evidence type="ECO:0000256" key="10">
    <source>
        <dbReference type="ARBA" id="ARBA00022842"/>
    </source>
</evidence>
<dbReference type="FunFam" id="3.40.50.1000:FF:000018">
    <property type="entry name" value="Calcium-transporting ATPase"/>
    <property type="match status" value="1"/>
</dbReference>
<dbReference type="OrthoDB" id="3352408at2759"/>
<reference evidence="21" key="2">
    <citation type="journal article" date="2018" name="BMC Genomics">
        <title>Genomic insights into host adaptation between the wheat stripe rust pathogen (Puccinia striiformis f. sp. tritici) and the barley stripe rust pathogen (Puccinia striiformis f. sp. hordei).</title>
        <authorList>
            <person name="Xia C."/>
            <person name="Wang M."/>
            <person name="Yin C."/>
            <person name="Cornejo O.E."/>
            <person name="Hulbert S.H."/>
            <person name="Chen X."/>
        </authorList>
    </citation>
    <scope>NUCLEOTIDE SEQUENCE [LARGE SCALE GENOMIC DNA]</scope>
    <source>
        <strain evidence="21">93TX-2</strain>
    </source>
</reference>
<dbReference type="Gene3D" id="3.40.1110.10">
    <property type="entry name" value="Calcium-transporting ATPase, cytoplasmic domain N"/>
    <property type="match status" value="1"/>
</dbReference>
<dbReference type="Pfam" id="PF00122">
    <property type="entry name" value="E1-E2_ATPase"/>
    <property type="match status" value="1"/>
</dbReference>
<dbReference type="Pfam" id="PF13246">
    <property type="entry name" value="Cation_ATPase"/>
    <property type="match status" value="1"/>
</dbReference>
<dbReference type="Gene3D" id="1.20.1110.10">
    <property type="entry name" value="Calcium-transporting ATPase, transmembrane domain"/>
    <property type="match status" value="1"/>
</dbReference>
<name>A0A2S4VJ70_9BASI</name>
<dbReference type="GO" id="GO:0005388">
    <property type="term" value="F:P-type calcium transporter activity"/>
    <property type="evidence" value="ECO:0007669"/>
    <property type="project" value="UniProtKB-EC"/>
</dbReference>
<dbReference type="InterPro" id="IPR001757">
    <property type="entry name" value="P_typ_ATPase"/>
</dbReference>
<evidence type="ECO:0000256" key="13">
    <source>
        <dbReference type="ARBA" id="ARBA00023065"/>
    </source>
</evidence>
<feature type="transmembrane region" description="Helical" evidence="17">
    <location>
        <begin position="407"/>
        <end position="434"/>
    </location>
</feature>
<comment type="caution">
    <text evidence="17">Lacks conserved residue(s) required for the propagation of feature annotation.</text>
</comment>
<dbReference type="Gene3D" id="3.40.50.1000">
    <property type="entry name" value="HAD superfamily/HAD-like"/>
    <property type="match status" value="1"/>
</dbReference>
<feature type="transmembrane region" description="Helical" evidence="17">
    <location>
        <begin position="141"/>
        <end position="163"/>
    </location>
</feature>
<dbReference type="InterPro" id="IPR006068">
    <property type="entry name" value="ATPase_P-typ_cation-transptr_C"/>
</dbReference>
<dbReference type="SFLD" id="SFLDG00002">
    <property type="entry name" value="C1.7:_P-type_atpase_like"/>
    <property type="match status" value="1"/>
</dbReference>
<proteinExistence type="inferred from homology"/>
<dbReference type="GO" id="GO:0005524">
    <property type="term" value="F:ATP binding"/>
    <property type="evidence" value="ECO:0007669"/>
    <property type="project" value="UniProtKB-KW"/>
</dbReference>